<dbReference type="EMBL" id="FOME01000016">
    <property type="protein sequence ID" value="SFE95853.1"/>
    <property type="molecule type" value="Genomic_DNA"/>
</dbReference>
<dbReference type="GO" id="GO:0006777">
    <property type="term" value="P:Mo-molybdopterin cofactor biosynthetic process"/>
    <property type="evidence" value="ECO:0007669"/>
    <property type="project" value="UniProtKB-UniRule"/>
</dbReference>
<comment type="catalytic activity">
    <reaction evidence="10">
        <text>adenylyl-molybdopterin + molybdate = Mo-molybdopterin + AMP + H(+)</text>
        <dbReference type="Rhea" id="RHEA:35047"/>
        <dbReference type="ChEBI" id="CHEBI:15378"/>
        <dbReference type="ChEBI" id="CHEBI:36264"/>
        <dbReference type="ChEBI" id="CHEBI:62727"/>
        <dbReference type="ChEBI" id="CHEBI:71302"/>
        <dbReference type="ChEBI" id="CHEBI:456215"/>
        <dbReference type="EC" id="2.10.1.1"/>
    </reaction>
</comment>
<dbReference type="AlphaFoldDB" id="A0A1H6EJL1"/>
<evidence type="ECO:0000256" key="6">
    <source>
        <dbReference type="ARBA" id="ARBA00022679"/>
    </source>
</evidence>
<dbReference type="FunFam" id="3.40.980.10:FF:000004">
    <property type="entry name" value="Molybdopterin molybdenumtransferase"/>
    <property type="match status" value="1"/>
</dbReference>
<dbReference type="PANTHER" id="PTHR10192">
    <property type="entry name" value="MOLYBDOPTERIN BIOSYNTHESIS PROTEIN"/>
    <property type="match status" value="1"/>
</dbReference>
<dbReference type="InterPro" id="IPR005111">
    <property type="entry name" value="MoeA_C_domain_IV"/>
</dbReference>
<accession>A0A1H6EJL1</accession>
<evidence type="ECO:0000256" key="10">
    <source>
        <dbReference type="ARBA" id="ARBA00047317"/>
    </source>
</evidence>
<dbReference type="InterPro" id="IPR038987">
    <property type="entry name" value="MoeA-like"/>
</dbReference>
<evidence type="ECO:0000256" key="9">
    <source>
        <dbReference type="ARBA" id="ARBA00023150"/>
    </source>
</evidence>
<dbReference type="InterPro" id="IPR036688">
    <property type="entry name" value="MoeA_C_domain_IV_sf"/>
</dbReference>
<dbReference type="Gene3D" id="2.170.190.11">
    <property type="entry name" value="Molybdopterin biosynthesis moea protein, domain 3"/>
    <property type="match status" value="1"/>
</dbReference>
<keyword evidence="6 11" id="KW-0808">Transferase</keyword>
<comment type="pathway">
    <text evidence="3 11">Cofactor biosynthesis; molybdopterin biosynthesis.</text>
</comment>
<dbReference type="Proteomes" id="UP000199690">
    <property type="component" value="Unassembled WGS sequence"/>
</dbReference>
<dbReference type="SMART" id="SM00852">
    <property type="entry name" value="MoCF_biosynth"/>
    <property type="match status" value="1"/>
</dbReference>
<comment type="cofactor">
    <cofactor evidence="1 11">
        <name>Mg(2+)</name>
        <dbReference type="ChEBI" id="CHEBI:18420"/>
    </cofactor>
</comment>
<accession>A0A1I2ET04</accession>
<keyword evidence="9 11" id="KW-0501">Molybdenum cofactor biosynthesis</keyword>
<evidence type="ECO:0000256" key="3">
    <source>
        <dbReference type="ARBA" id="ARBA00005046"/>
    </source>
</evidence>
<sequence>MADDRGVPNGTGTPDLTAVADHQAKVAALLQPTPVLVKPLADCLGHALAEDLVAPISLPPFDNSAMDGYAVRSVDLVDASPEQPVELPVQEDIPAGRIDVPPLQPGTAHRIMTGAQMPPGADAVIPVERTDRGTEHVRAFASVQPGAHVRRAGEDVTAGSTVLTAGTTLAAAQLGVAAAIGAAQLPVHRPVRVLVLSTGSELVEPGTALQPGQIYESNGLMLAAAVREAGGEATLLRFVPDDVDAFHRALAPHLASTDLLITSGGVSAGAYEVVKDALTGEGVEFTKVAMQPGMPQGCGRYRGGMAVVTLPGNPVSSMVSFEVFVRPALLAAAGHRTTRRPVRRAVLTEPLTAPTDRRQYRRGRFDPATGTVGLQGAPGSHLLAGLAQANCLLEIPEDVTELAAESTVDVMLLD</sequence>
<evidence type="ECO:0000256" key="2">
    <source>
        <dbReference type="ARBA" id="ARBA00002901"/>
    </source>
</evidence>
<evidence type="ECO:0000256" key="8">
    <source>
        <dbReference type="ARBA" id="ARBA00022842"/>
    </source>
</evidence>
<keyword evidence="7 11" id="KW-0479">Metal-binding</keyword>
<reference evidence="13" key="2">
    <citation type="submission" date="2016-10" db="EMBL/GenBank/DDBJ databases">
        <authorList>
            <person name="de Groot N.N."/>
        </authorList>
    </citation>
    <scope>NUCLEOTIDE SEQUENCE [LARGE SCALE GENOMIC DNA]</scope>
    <source>
        <strain evidence="13">ATCC 20501</strain>
    </source>
</reference>
<dbReference type="Gene3D" id="3.40.980.10">
    <property type="entry name" value="MoaB/Mog-like domain"/>
    <property type="match status" value="1"/>
</dbReference>
<dbReference type="SUPFAM" id="SSF53218">
    <property type="entry name" value="Molybdenum cofactor biosynthesis proteins"/>
    <property type="match status" value="1"/>
</dbReference>
<dbReference type="UniPathway" id="UPA00344"/>
<keyword evidence="8 11" id="KW-0460">Magnesium</keyword>
<evidence type="ECO:0000256" key="4">
    <source>
        <dbReference type="ARBA" id="ARBA00010763"/>
    </source>
</evidence>
<evidence type="ECO:0000313" key="14">
    <source>
        <dbReference type="EMBL" id="SFE95853.1"/>
    </source>
</evidence>
<dbReference type="Gene3D" id="2.40.340.10">
    <property type="entry name" value="MoeA, C-terminal, domain IV"/>
    <property type="match status" value="1"/>
</dbReference>
<comment type="function">
    <text evidence="2 11">Catalyzes the insertion of molybdate into adenylated molybdopterin with the concomitant release of AMP.</text>
</comment>
<dbReference type="InterPro" id="IPR036425">
    <property type="entry name" value="MoaB/Mog-like_dom_sf"/>
</dbReference>
<comment type="similarity">
    <text evidence="4 11">Belongs to the MoeA family.</text>
</comment>
<evidence type="ECO:0000256" key="7">
    <source>
        <dbReference type="ARBA" id="ARBA00022723"/>
    </source>
</evidence>
<dbReference type="GO" id="GO:0005829">
    <property type="term" value="C:cytosol"/>
    <property type="evidence" value="ECO:0007669"/>
    <property type="project" value="TreeGrafter"/>
</dbReference>
<dbReference type="Pfam" id="PF03454">
    <property type="entry name" value="MoeA_C"/>
    <property type="match status" value="1"/>
</dbReference>
<name>A0A1H6EJL1_9PSEU</name>
<proteinExistence type="inferred from homology"/>
<reference evidence="15 16" key="1">
    <citation type="submission" date="2016-10" db="EMBL/GenBank/DDBJ databases">
        <authorList>
            <person name="Varghese N."/>
            <person name="Submissions S."/>
        </authorList>
    </citation>
    <scope>NUCLEOTIDE SEQUENCE [LARGE SCALE GENOMIC DNA]</scope>
    <source>
        <strain evidence="16">ATCC 20501</strain>
        <strain evidence="14 15">CGMCC 4.3529</strain>
    </source>
</reference>
<dbReference type="Pfam" id="PF03453">
    <property type="entry name" value="MoeA_N"/>
    <property type="match status" value="1"/>
</dbReference>
<dbReference type="SMR" id="A0A1H6EJL1"/>
<keyword evidence="15" id="KW-1185">Reference proteome</keyword>
<keyword evidence="5 11" id="KW-0500">Molybdenum</keyword>
<evidence type="ECO:0000256" key="5">
    <source>
        <dbReference type="ARBA" id="ARBA00022505"/>
    </source>
</evidence>
<dbReference type="InterPro" id="IPR005110">
    <property type="entry name" value="MoeA_linker/N"/>
</dbReference>
<dbReference type="EC" id="2.10.1.1" evidence="11"/>
<dbReference type="InterPro" id="IPR001453">
    <property type="entry name" value="MoaB/Mog_dom"/>
</dbReference>
<dbReference type="RefSeq" id="WP_093357847.1">
    <property type="nucleotide sequence ID" value="NZ_FNVB01000017.1"/>
</dbReference>
<dbReference type="EMBL" id="FNVB01000017">
    <property type="protein sequence ID" value="SEG98078.1"/>
    <property type="molecule type" value="Genomic_DNA"/>
</dbReference>
<evidence type="ECO:0000313" key="15">
    <source>
        <dbReference type="Proteomes" id="UP000199690"/>
    </source>
</evidence>
<evidence type="ECO:0000313" key="16">
    <source>
        <dbReference type="Proteomes" id="UP000236729"/>
    </source>
</evidence>
<dbReference type="SUPFAM" id="SSF63867">
    <property type="entry name" value="MoeA C-terminal domain-like"/>
    <property type="match status" value="1"/>
</dbReference>
<feature type="domain" description="MoaB/Mog" evidence="12">
    <location>
        <begin position="194"/>
        <end position="331"/>
    </location>
</feature>
<evidence type="ECO:0000259" key="12">
    <source>
        <dbReference type="SMART" id="SM00852"/>
    </source>
</evidence>
<dbReference type="GO" id="GO:0046872">
    <property type="term" value="F:metal ion binding"/>
    <property type="evidence" value="ECO:0007669"/>
    <property type="project" value="UniProtKB-UniRule"/>
</dbReference>
<dbReference type="PANTHER" id="PTHR10192:SF5">
    <property type="entry name" value="GEPHYRIN"/>
    <property type="match status" value="1"/>
</dbReference>
<dbReference type="Proteomes" id="UP000236729">
    <property type="component" value="Unassembled WGS sequence"/>
</dbReference>
<protein>
    <recommendedName>
        <fullName evidence="11">Molybdopterin molybdenumtransferase</fullName>
        <ecNumber evidence="11">2.10.1.1</ecNumber>
    </recommendedName>
</protein>
<dbReference type="SUPFAM" id="SSF63882">
    <property type="entry name" value="MoeA N-terminal region -like"/>
    <property type="match status" value="1"/>
</dbReference>
<gene>
    <name evidence="13" type="ORF">SAMN02982929_06969</name>
    <name evidence="14" type="ORF">SAMN05216506_116127</name>
</gene>
<dbReference type="GO" id="GO:0061599">
    <property type="term" value="F:molybdopterin molybdotransferase activity"/>
    <property type="evidence" value="ECO:0007669"/>
    <property type="project" value="UniProtKB-UniRule"/>
</dbReference>
<evidence type="ECO:0000256" key="1">
    <source>
        <dbReference type="ARBA" id="ARBA00001946"/>
    </source>
</evidence>
<evidence type="ECO:0000256" key="11">
    <source>
        <dbReference type="RuleBase" id="RU365090"/>
    </source>
</evidence>
<dbReference type="CDD" id="cd00887">
    <property type="entry name" value="MoeA"/>
    <property type="match status" value="1"/>
</dbReference>
<dbReference type="InterPro" id="IPR036135">
    <property type="entry name" value="MoeA_linker/N_sf"/>
</dbReference>
<dbReference type="Gene3D" id="3.90.105.10">
    <property type="entry name" value="Molybdopterin biosynthesis moea protein, domain 2"/>
    <property type="match status" value="1"/>
</dbReference>
<organism evidence="13 16">
    <name type="scientific">Saccharopolyspora kobensis</name>
    <dbReference type="NCBI Taxonomy" id="146035"/>
    <lineage>
        <taxon>Bacteria</taxon>
        <taxon>Bacillati</taxon>
        <taxon>Actinomycetota</taxon>
        <taxon>Actinomycetes</taxon>
        <taxon>Pseudonocardiales</taxon>
        <taxon>Pseudonocardiaceae</taxon>
        <taxon>Saccharopolyspora</taxon>
    </lineage>
</organism>
<dbReference type="NCBIfam" id="NF045515">
    <property type="entry name" value="Glp_gephyrin"/>
    <property type="match status" value="1"/>
</dbReference>
<evidence type="ECO:0000313" key="13">
    <source>
        <dbReference type="EMBL" id="SEG98078.1"/>
    </source>
</evidence>
<dbReference type="FunFam" id="2.170.190.11:FF:000001">
    <property type="entry name" value="Molybdopterin molybdenumtransferase"/>
    <property type="match status" value="1"/>
</dbReference>
<dbReference type="Pfam" id="PF00994">
    <property type="entry name" value="MoCF_biosynth"/>
    <property type="match status" value="1"/>
</dbReference>
<dbReference type="NCBIfam" id="TIGR00177">
    <property type="entry name" value="molyb_syn"/>
    <property type="match status" value="1"/>
</dbReference>